<dbReference type="PROSITE" id="PS50887">
    <property type="entry name" value="GGDEF"/>
    <property type="match status" value="1"/>
</dbReference>
<dbReference type="Pfam" id="PF00990">
    <property type="entry name" value="GGDEF"/>
    <property type="match status" value="1"/>
</dbReference>
<dbReference type="InterPro" id="IPR050469">
    <property type="entry name" value="Diguanylate_Cyclase"/>
</dbReference>
<dbReference type="Gene3D" id="3.30.70.270">
    <property type="match status" value="1"/>
</dbReference>
<protein>
    <submittedName>
        <fullName evidence="2">GGDEF domain-containing protein</fullName>
    </submittedName>
</protein>
<organism evidence="2 3">
    <name type="scientific">Candidatus Dormiibacter inghamiae</name>
    <dbReference type="NCBI Taxonomy" id="3127013"/>
    <lineage>
        <taxon>Bacteria</taxon>
        <taxon>Bacillati</taxon>
        <taxon>Candidatus Dormiibacterota</taxon>
        <taxon>Candidatus Dormibacteria</taxon>
        <taxon>Candidatus Dormibacterales</taxon>
        <taxon>Candidatus Dormibacteraceae</taxon>
        <taxon>Candidatus Dormiibacter</taxon>
    </lineage>
</organism>
<proteinExistence type="predicted"/>
<name>A0A934KH13_9BACT</name>
<sequence length="193" mass="20989">MARVSRTAELLGRLMAVEANRFDGLDPALAEALLRRLSELKAAAATDELTGLLRRGAGVPALARELRRAERQRDQRLTVAFLDLHALKQVNDREGHAAGDALLRTLAETLAQGLRAYDVIIRWGGDEFVLGLAADLGQAETILTRLAESFGGATSHRFHFGLAQLQPGEAVADLVVRADADLYARRRGSGRDR</sequence>
<evidence type="ECO:0000313" key="3">
    <source>
        <dbReference type="Proteomes" id="UP000620075"/>
    </source>
</evidence>
<dbReference type="PANTHER" id="PTHR45138:SF9">
    <property type="entry name" value="DIGUANYLATE CYCLASE DGCM-RELATED"/>
    <property type="match status" value="1"/>
</dbReference>
<accession>A0A934KH13</accession>
<dbReference type="InterPro" id="IPR000160">
    <property type="entry name" value="GGDEF_dom"/>
</dbReference>
<dbReference type="CDD" id="cd01949">
    <property type="entry name" value="GGDEF"/>
    <property type="match status" value="1"/>
</dbReference>
<dbReference type="GO" id="GO:0052621">
    <property type="term" value="F:diguanylate cyclase activity"/>
    <property type="evidence" value="ECO:0007669"/>
    <property type="project" value="TreeGrafter"/>
</dbReference>
<gene>
    <name evidence="2" type="ORF">JF888_09200</name>
</gene>
<evidence type="ECO:0000259" key="1">
    <source>
        <dbReference type="PROSITE" id="PS50887"/>
    </source>
</evidence>
<dbReference type="InterPro" id="IPR043128">
    <property type="entry name" value="Rev_trsase/Diguanyl_cyclase"/>
</dbReference>
<dbReference type="SUPFAM" id="SSF55073">
    <property type="entry name" value="Nucleotide cyclase"/>
    <property type="match status" value="1"/>
</dbReference>
<dbReference type="AlphaFoldDB" id="A0A934KH13"/>
<evidence type="ECO:0000313" key="2">
    <source>
        <dbReference type="EMBL" id="MBJ7603346.1"/>
    </source>
</evidence>
<dbReference type="Proteomes" id="UP000620075">
    <property type="component" value="Unassembled WGS sequence"/>
</dbReference>
<feature type="domain" description="GGDEF" evidence="1">
    <location>
        <begin position="75"/>
        <end position="193"/>
    </location>
</feature>
<dbReference type="RefSeq" id="WP_338179204.1">
    <property type="nucleotide sequence ID" value="NZ_JAEKNQ010000035.1"/>
</dbReference>
<comment type="caution">
    <text evidence="2">The sequence shown here is derived from an EMBL/GenBank/DDBJ whole genome shotgun (WGS) entry which is preliminary data.</text>
</comment>
<reference evidence="2 3" key="1">
    <citation type="submission" date="2020-10" db="EMBL/GenBank/DDBJ databases">
        <title>Ca. Dormibacterota MAGs.</title>
        <authorList>
            <person name="Montgomery K."/>
        </authorList>
    </citation>
    <scope>NUCLEOTIDE SEQUENCE [LARGE SCALE GENOMIC DNA]</scope>
    <source>
        <strain evidence="2">SC8811_S16_3</strain>
    </source>
</reference>
<dbReference type="NCBIfam" id="TIGR00254">
    <property type="entry name" value="GGDEF"/>
    <property type="match status" value="1"/>
</dbReference>
<dbReference type="EMBL" id="JAEKNQ010000035">
    <property type="protein sequence ID" value="MBJ7603346.1"/>
    <property type="molecule type" value="Genomic_DNA"/>
</dbReference>
<dbReference type="InterPro" id="IPR029787">
    <property type="entry name" value="Nucleotide_cyclase"/>
</dbReference>
<dbReference type="SMART" id="SM00267">
    <property type="entry name" value="GGDEF"/>
    <property type="match status" value="1"/>
</dbReference>
<dbReference type="PANTHER" id="PTHR45138">
    <property type="entry name" value="REGULATORY COMPONENTS OF SENSORY TRANSDUCTION SYSTEM"/>
    <property type="match status" value="1"/>
</dbReference>